<feature type="compositionally biased region" description="Basic and acidic residues" evidence="1">
    <location>
        <begin position="94"/>
        <end position="105"/>
    </location>
</feature>
<evidence type="ECO:0000313" key="4">
    <source>
        <dbReference type="Proteomes" id="UP000612808"/>
    </source>
</evidence>
<evidence type="ECO:0000256" key="1">
    <source>
        <dbReference type="SAM" id="MobiDB-lite"/>
    </source>
</evidence>
<dbReference type="Proteomes" id="UP000612808">
    <property type="component" value="Unassembled WGS sequence"/>
</dbReference>
<evidence type="ECO:0000256" key="2">
    <source>
        <dbReference type="SAM" id="Phobius"/>
    </source>
</evidence>
<organism evidence="3 4">
    <name type="scientific">Actinocatenispora rupis</name>
    <dbReference type="NCBI Taxonomy" id="519421"/>
    <lineage>
        <taxon>Bacteria</taxon>
        <taxon>Bacillati</taxon>
        <taxon>Actinomycetota</taxon>
        <taxon>Actinomycetes</taxon>
        <taxon>Micromonosporales</taxon>
        <taxon>Micromonosporaceae</taxon>
        <taxon>Actinocatenispora</taxon>
    </lineage>
</organism>
<evidence type="ECO:0000313" key="3">
    <source>
        <dbReference type="EMBL" id="GID10433.1"/>
    </source>
</evidence>
<name>A0A8J3IXE5_9ACTN</name>
<feature type="region of interest" description="Disordered" evidence="1">
    <location>
        <begin position="52"/>
        <end position="105"/>
    </location>
</feature>
<dbReference type="AlphaFoldDB" id="A0A8J3IXE5"/>
<keyword evidence="4" id="KW-1185">Reference proteome</keyword>
<feature type="compositionally biased region" description="Basic and acidic residues" evidence="1">
    <location>
        <begin position="71"/>
        <end position="85"/>
    </location>
</feature>
<proteinExistence type="predicted"/>
<sequence>MSVLAAGLPLAQNNFGDTEAGGLAGPLGLVVIVFLAIATVLLIRNMNRRLRRLPDRFDSTSTPDGGLPQTDDSRQDHSGEDHSDQGEAVGDVSAESRSESADQDR</sequence>
<accession>A0A8J3IXE5</accession>
<reference evidence="3" key="1">
    <citation type="submission" date="2021-01" db="EMBL/GenBank/DDBJ databases">
        <title>Whole genome shotgun sequence of Actinocatenispora rupis NBRC 107355.</title>
        <authorList>
            <person name="Komaki H."/>
            <person name="Tamura T."/>
        </authorList>
    </citation>
    <scope>NUCLEOTIDE SEQUENCE</scope>
    <source>
        <strain evidence="3">NBRC 107355</strain>
    </source>
</reference>
<gene>
    <name evidence="3" type="ORF">Aru02nite_13220</name>
</gene>
<keyword evidence="2" id="KW-0812">Transmembrane</keyword>
<keyword evidence="2" id="KW-0472">Membrane</keyword>
<dbReference type="EMBL" id="BOMB01000007">
    <property type="protein sequence ID" value="GID10433.1"/>
    <property type="molecule type" value="Genomic_DNA"/>
</dbReference>
<feature type="transmembrane region" description="Helical" evidence="2">
    <location>
        <begin position="20"/>
        <end position="43"/>
    </location>
</feature>
<keyword evidence="2" id="KW-1133">Transmembrane helix</keyword>
<comment type="caution">
    <text evidence="3">The sequence shown here is derived from an EMBL/GenBank/DDBJ whole genome shotgun (WGS) entry which is preliminary data.</text>
</comment>
<dbReference type="RefSeq" id="WP_373324852.1">
    <property type="nucleotide sequence ID" value="NZ_BAAAZM010000003.1"/>
</dbReference>
<protein>
    <submittedName>
        <fullName evidence="3">Uncharacterized protein</fullName>
    </submittedName>
</protein>